<dbReference type="Proteomes" id="UP001219037">
    <property type="component" value="Chromosome"/>
</dbReference>
<keyword evidence="2" id="KW-0472">Membrane</keyword>
<dbReference type="RefSeq" id="WP_278155835.1">
    <property type="nucleotide sequence ID" value="NZ_CP121252.1"/>
</dbReference>
<dbReference type="Pfam" id="PF20447">
    <property type="entry name" value="DUF6704"/>
    <property type="match status" value="1"/>
</dbReference>
<accession>A0ABY8H2B9</accession>
<gene>
    <name evidence="3" type="ORF">P8192_07400</name>
</gene>
<dbReference type="NCBIfam" id="NF041681">
    <property type="entry name" value="HGxxPAAW"/>
    <property type="match status" value="1"/>
</dbReference>
<sequence length="97" mass="10035">MTTQESVHTDQVTITEDGRVVNDPTHAEPIGHGNSPAAWSMVFLVLAGVLVAGVGMLMWNMVIVGIGAAIAVGGVVLAFVLRQLGYGVGGSKTKSHH</sequence>
<keyword evidence="2" id="KW-0812">Transmembrane</keyword>
<evidence type="ECO:0000313" key="4">
    <source>
        <dbReference type="Proteomes" id="UP001219037"/>
    </source>
</evidence>
<keyword evidence="2" id="KW-1133">Transmembrane helix</keyword>
<keyword evidence="4" id="KW-1185">Reference proteome</keyword>
<evidence type="ECO:0000256" key="1">
    <source>
        <dbReference type="SAM" id="MobiDB-lite"/>
    </source>
</evidence>
<dbReference type="EMBL" id="CP121252">
    <property type="protein sequence ID" value="WFP15259.1"/>
    <property type="molecule type" value="Genomic_DNA"/>
</dbReference>
<proteinExistence type="predicted"/>
<feature type="transmembrane region" description="Helical" evidence="2">
    <location>
        <begin position="37"/>
        <end position="55"/>
    </location>
</feature>
<evidence type="ECO:0000256" key="2">
    <source>
        <dbReference type="SAM" id="Phobius"/>
    </source>
</evidence>
<feature type="region of interest" description="Disordered" evidence="1">
    <location>
        <begin position="1"/>
        <end position="29"/>
    </location>
</feature>
<protein>
    <recommendedName>
        <fullName evidence="5">DUF3040 family protein</fullName>
    </recommendedName>
</protein>
<evidence type="ECO:0008006" key="5">
    <source>
        <dbReference type="Google" id="ProtNLM"/>
    </source>
</evidence>
<name>A0ABY8H2B9_9MICC</name>
<feature type="compositionally biased region" description="Polar residues" evidence="1">
    <location>
        <begin position="1"/>
        <end position="14"/>
    </location>
</feature>
<reference evidence="3 4" key="1">
    <citation type="submission" date="2023-04" db="EMBL/GenBank/DDBJ databases">
        <title>Funneling lignin-derived compounds into biodiesel using alkali-halophilic Citricoccus sp. P2.</title>
        <authorList>
            <person name="Luo C.-B."/>
        </authorList>
    </citation>
    <scope>NUCLEOTIDE SEQUENCE [LARGE SCALE GENOMIC DNA]</scope>
    <source>
        <strain evidence="3 4">P2</strain>
    </source>
</reference>
<feature type="transmembrane region" description="Helical" evidence="2">
    <location>
        <begin position="62"/>
        <end position="81"/>
    </location>
</feature>
<dbReference type="InterPro" id="IPR046550">
    <property type="entry name" value="DUF6704"/>
</dbReference>
<organism evidence="3 4">
    <name type="scientific">Citricoccus muralis</name>
    <dbReference type="NCBI Taxonomy" id="169134"/>
    <lineage>
        <taxon>Bacteria</taxon>
        <taxon>Bacillati</taxon>
        <taxon>Actinomycetota</taxon>
        <taxon>Actinomycetes</taxon>
        <taxon>Micrococcales</taxon>
        <taxon>Micrococcaceae</taxon>
        <taxon>Citricoccus</taxon>
    </lineage>
</organism>
<evidence type="ECO:0000313" key="3">
    <source>
        <dbReference type="EMBL" id="WFP15259.1"/>
    </source>
</evidence>